<dbReference type="InterPro" id="IPR013783">
    <property type="entry name" value="Ig-like_fold"/>
</dbReference>
<evidence type="ECO:0000259" key="2">
    <source>
        <dbReference type="PROSITE" id="PS50853"/>
    </source>
</evidence>
<feature type="domain" description="Fibronectin type-III" evidence="2">
    <location>
        <begin position="1"/>
        <end position="69"/>
    </location>
</feature>
<feature type="region of interest" description="Disordered" evidence="1">
    <location>
        <begin position="1"/>
        <end position="22"/>
    </location>
</feature>
<dbReference type="Proteomes" id="UP001146793">
    <property type="component" value="Unassembled WGS sequence"/>
</dbReference>
<comment type="caution">
    <text evidence="3">The sequence shown here is derived from an EMBL/GenBank/DDBJ whole genome shotgun (WGS) entry which is preliminary data.</text>
</comment>
<accession>A0AAV7Y876</accession>
<feature type="compositionally biased region" description="Acidic residues" evidence="1">
    <location>
        <begin position="146"/>
        <end position="164"/>
    </location>
</feature>
<dbReference type="Pfam" id="PF00041">
    <property type="entry name" value="fn3"/>
    <property type="match status" value="1"/>
</dbReference>
<dbReference type="InterPro" id="IPR036116">
    <property type="entry name" value="FN3_sf"/>
</dbReference>
<dbReference type="EMBL" id="JANTQA010000070">
    <property type="protein sequence ID" value="KAJ3425714.1"/>
    <property type="molecule type" value="Genomic_DNA"/>
</dbReference>
<dbReference type="AlphaFoldDB" id="A0AAV7Y876"/>
<name>A0AAV7Y876_9EUKA</name>
<dbReference type="CDD" id="cd00063">
    <property type="entry name" value="FN3"/>
    <property type="match status" value="1"/>
</dbReference>
<dbReference type="PROSITE" id="PS50853">
    <property type="entry name" value="FN3"/>
    <property type="match status" value="1"/>
</dbReference>
<proteinExistence type="predicted"/>
<reference evidence="3" key="1">
    <citation type="submission" date="2022-08" db="EMBL/GenBank/DDBJ databases">
        <title>Novel sulphate-reducing endosymbionts in the free-living metamonad Anaeramoeba.</title>
        <authorList>
            <person name="Jerlstrom-Hultqvist J."/>
            <person name="Cepicka I."/>
            <person name="Gallot-Lavallee L."/>
            <person name="Salas-Leiva D."/>
            <person name="Curtis B.A."/>
            <person name="Zahonova K."/>
            <person name="Pipaliya S."/>
            <person name="Dacks J."/>
            <person name="Roger A.J."/>
        </authorList>
    </citation>
    <scope>NUCLEOTIDE SEQUENCE</scope>
    <source>
        <strain evidence="3">Busselton2</strain>
    </source>
</reference>
<evidence type="ECO:0000313" key="4">
    <source>
        <dbReference type="Proteomes" id="UP001146793"/>
    </source>
</evidence>
<feature type="region of interest" description="Disordered" evidence="1">
    <location>
        <begin position="145"/>
        <end position="215"/>
    </location>
</feature>
<gene>
    <name evidence="3" type="ORF">M0812_28159</name>
</gene>
<dbReference type="SUPFAM" id="SSF49265">
    <property type="entry name" value="Fibronectin type III"/>
    <property type="match status" value="1"/>
</dbReference>
<dbReference type="InterPro" id="IPR003961">
    <property type="entry name" value="FN3_dom"/>
</dbReference>
<sequence length="215" mass="24435">MVTTQKDVPSNLEGKDEKESETLVIKTNVPNYLLDNLEPGKEYQVKVKAHNNIGLSKEPTKKTFKTSSGEPNKIKKIDCVDVYSGILTIEWKEPEDNNIQSKNENGYSPNPDSLVFKTGSTHLVGIEKAKRVKIGTTFCKLKWKEPDDEQEGEEEKEEEGEEGEEKQKKMNTKSIDKKATRGKGRSSRRTRTRTTTKTGSRRKKFETPKILTTKN</sequence>
<evidence type="ECO:0000256" key="1">
    <source>
        <dbReference type="SAM" id="MobiDB-lite"/>
    </source>
</evidence>
<feature type="compositionally biased region" description="Basic residues" evidence="1">
    <location>
        <begin position="180"/>
        <end position="204"/>
    </location>
</feature>
<evidence type="ECO:0000313" key="3">
    <source>
        <dbReference type="EMBL" id="KAJ3425714.1"/>
    </source>
</evidence>
<dbReference type="Gene3D" id="2.60.40.10">
    <property type="entry name" value="Immunoglobulins"/>
    <property type="match status" value="1"/>
</dbReference>
<organism evidence="3 4">
    <name type="scientific">Anaeramoeba flamelloides</name>
    <dbReference type="NCBI Taxonomy" id="1746091"/>
    <lineage>
        <taxon>Eukaryota</taxon>
        <taxon>Metamonada</taxon>
        <taxon>Anaeramoebidae</taxon>
        <taxon>Anaeramoeba</taxon>
    </lineage>
</organism>
<protein>
    <submittedName>
        <fullName evidence="3">Fibronectin type-iii domain-containing protein 3a-like protein</fullName>
    </submittedName>
</protein>